<evidence type="ECO:0000313" key="1">
    <source>
        <dbReference type="EMBL" id="MDN3920307.1"/>
    </source>
</evidence>
<protein>
    <submittedName>
        <fullName evidence="1">Uncharacterized protein</fullName>
    </submittedName>
</protein>
<reference evidence="1 2" key="1">
    <citation type="submission" date="2023-06" db="EMBL/GenBank/DDBJ databases">
        <title>Pelomonas sp. PFR6 16S ribosomal RNA gene Genome sequencing and assembly.</title>
        <authorList>
            <person name="Woo H."/>
        </authorList>
    </citation>
    <scope>NUCLEOTIDE SEQUENCE [LARGE SCALE GENOMIC DNA]</scope>
    <source>
        <strain evidence="1 2">PFR6</strain>
    </source>
</reference>
<organism evidence="1 2">
    <name type="scientific">Roseateles violae</name>
    <dbReference type="NCBI Taxonomy" id="3058042"/>
    <lineage>
        <taxon>Bacteria</taxon>
        <taxon>Pseudomonadati</taxon>
        <taxon>Pseudomonadota</taxon>
        <taxon>Betaproteobacteria</taxon>
        <taxon>Burkholderiales</taxon>
        <taxon>Sphaerotilaceae</taxon>
        <taxon>Roseateles</taxon>
    </lineage>
</organism>
<dbReference type="Proteomes" id="UP001228044">
    <property type="component" value="Unassembled WGS sequence"/>
</dbReference>
<name>A0ABT8DPM8_9BURK</name>
<dbReference type="RefSeq" id="WP_290358611.1">
    <property type="nucleotide sequence ID" value="NZ_JAUHHC010000002.1"/>
</dbReference>
<sequence length="106" mass="11489">MHSEVCPLFFGLGQGDALARRCAAAGLELRLQRRRSDSLDYADADAACAAAFAGGPVAQAWSRFDAEARARTQRRYLDAIALWGDGRGGYKMPAEYLIVVGHRSAE</sequence>
<comment type="caution">
    <text evidence="1">The sequence shown here is derived from an EMBL/GenBank/DDBJ whole genome shotgun (WGS) entry which is preliminary data.</text>
</comment>
<gene>
    <name evidence="1" type="ORF">QWJ38_08470</name>
</gene>
<proteinExistence type="predicted"/>
<accession>A0ABT8DPM8</accession>
<keyword evidence="2" id="KW-1185">Reference proteome</keyword>
<evidence type="ECO:0000313" key="2">
    <source>
        <dbReference type="Proteomes" id="UP001228044"/>
    </source>
</evidence>
<dbReference type="EMBL" id="JAUHHC010000002">
    <property type="protein sequence ID" value="MDN3920307.1"/>
    <property type="molecule type" value="Genomic_DNA"/>
</dbReference>